<dbReference type="InterPro" id="IPR016024">
    <property type="entry name" value="ARM-type_fold"/>
</dbReference>
<dbReference type="PANTHER" id="PTHR16056:SF2">
    <property type="entry name" value="TESTIS-EXPRESSED PROTEIN 10"/>
    <property type="match status" value="1"/>
</dbReference>
<dbReference type="Proteomes" id="UP001497472">
    <property type="component" value="Unassembled WGS sequence"/>
</dbReference>
<comment type="similarity">
    <text evidence="2">Belongs to the IPI1/TEX10 family.</text>
</comment>
<dbReference type="Pfam" id="PF12333">
    <property type="entry name" value="Ipi1_N"/>
    <property type="match status" value="1"/>
</dbReference>
<evidence type="ECO:0000313" key="6">
    <source>
        <dbReference type="EMBL" id="CAK1555400.1"/>
    </source>
</evidence>
<comment type="caution">
    <text evidence="6">The sequence shown here is derived from an EMBL/GenBank/DDBJ whole genome shotgun (WGS) entry which is preliminary data.</text>
</comment>
<dbReference type="AlphaFoldDB" id="A0AAV1K1C7"/>
<evidence type="ECO:0000256" key="4">
    <source>
        <dbReference type="SAM" id="MobiDB-lite"/>
    </source>
</evidence>
<evidence type="ECO:0000259" key="5">
    <source>
        <dbReference type="Pfam" id="PF12333"/>
    </source>
</evidence>
<gene>
    <name evidence="6" type="ORF">LNINA_LOCUS14220</name>
</gene>
<dbReference type="GO" id="GO:0071339">
    <property type="term" value="C:MLL1 complex"/>
    <property type="evidence" value="ECO:0007669"/>
    <property type="project" value="TreeGrafter"/>
</dbReference>
<proteinExistence type="inferred from homology"/>
<protein>
    <recommendedName>
        <fullName evidence="5">Pre-rRNA-processing protein Ipi1 N-terminal domain-containing protein</fullName>
    </recommendedName>
</protein>
<feature type="region of interest" description="Disordered" evidence="4">
    <location>
        <begin position="1"/>
        <end position="35"/>
    </location>
</feature>
<keyword evidence="3" id="KW-0539">Nucleus</keyword>
<dbReference type="Gene3D" id="1.25.10.10">
    <property type="entry name" value="Leucine-rich Repeat Variant"/>
    <property type="match status" value="1"/>
</dbReference>
<dbReference type="InterPro" id="IPR024679">
    <property type="entry name" value="Ipi1_N"/>
</dbReference>
<sequence>MHKTGATRHKKFLKAEKSKTKLKGKKDPELPKGTNVTKTNFKVKKIVIKEQLKKHTFSEPLSTRKLNVKELLSRLNHFNATSRTDALDGIKEIISSNPDILEQSMGPVIQGVSALVLNIEKAVRHSALKVLHLVLSNVQAEKIEPFFDIMSTYLRSAMTHIDNRIQEDSLLFLDILLLCVPEKAAQDFFKVIPNFLDMISKLRTDAKPGRTLTINMNSQMTSVKWRVKVLNRLKEFLQKFAACNKISTLENIETSKTIVVNKDSSNYFSLFNPIYTSTCHVSCFSAKSTESMLESDEVEKFSEYVDTLMTLLFETWLEASPNAQSDSNMETVVTEDAALLLKHSLEVISIIWELVKYYNKRTPSSKLEKQFCQKYKSPFAKNICSSFPYVTNVRSKQEQFQTD</sequence>
<comment type="subcellular location">
    <subcellularLocation>
        <location evidence="1">Nucleus</location>
    </subcellularLocation>
</comment>
<evidence type="ECO:0000256" key="3">
    <source>
        <dbReference type="ARBA" id="ARBA00023242"/>
    </source>
</evidence>
<evidence type="ECO:0000256" key="1">
    <source>
        <dbReference type="ARBA" id="ARBA00004123"/>
    </source>
</evidence>
<keyword evidence="7" id="KW-1185">Reference proteome</keyword>
<feature type="compositionally biased region" description="Basic residues" evidence="4">
    <location>
        <begin position="1"/>
        <end position="12"/>
    </location>
</feature>
<dbReference type="InterPro" id="IPR011989">
    <property type="entry name" value="ARM-like"/>
</dbReference>
<accession>A0AAV1K1C7</accession>
<dbReference type="PANTHER" id="PTHR16056">
    <property type="entry name" value="REGULATOR OF MICROTUBULE DYNAMICS PROTEIN"/>
    <property type="match status" value="1"/>
</dbReference>
<evidence type="ECO:0000313" key="7">
    <source>
        <dbReference type="Proteomes" id="UP001497472"/>
    </source>
</evidence>
<feature type="compositionally biased region" description="Basic and acidic residues" evidence="4">
    <location>
        <begin position="13"/>
        <end position="30"/>
    </location>
</feature>
<reference evidence="6 7" key="1">
    <citation type="submission" date="2023-11" db="EMBL/GenBank/DDBJ databases">
        <authorList>
            <person name="Okamura Y."/>
        </authorList>
    </citation>
    <scope>NUCLEOTIDE SEQUENCE [LARGE SCALE GENOMIC DNA]</scope>
</reference>
<organism evidence="6 7">
    <name type="scientific">Leptosia nina</name>
    <dbReference type="NCBI Taxonomy" id="320188"/>
    <lineage>
        <taxon>Eukaryota</taxon>
        <taxon>Metazoa</taxon>
        <taxon>Ecdysozoa</taxon>
        <taxon>Arthropoda</taxon>
        <taxon>Hexapoda</taxon>
        <taxon>Insecta</taxon>
        <taxon>Pterygota</taxon>
        <taxon>Neoptera</taxon>
        <taxon>Endopterygota</taxon>
        <taxon>Lepidoptera</taxon>
        <taxon>Glossata</taxon>
        <taxon>Ditrysia</taxon>
        <taxon>Papilionoidea</taxon>
        <taxon>Pieridae</taxon>
        <taxon>Pierinae</taxon>
        <taxon>Leptosia</taxon>
    </lineage>
</organism>
<dbReference type="SUPFAM" id="SSF48371">
    <property type="entry name" value="ARM repeat"/>
    <property type="match status" value="1"/>
</dbReference>
<dbReference type="EMBL" id="CAVLEF010000280">
    <property type="protein sequence ID" value="CAK1555400.1"/>
    <property type="molecule type" value="Genomic_DNA"/>
</dbReference>
<evidence type="ECO:0000256" key="2">
    <source>
        <dbReference type="ARBA" id="ARBA00006427"/>
    </source>
</evidence>
<name>A0AAV1K1C7_9NEOP</name>
<feature type="domain" description="Pre-rRNA-processing protein Ipi1 N-terminal" evidence="5">
    <location>
        <begin position="141"/>
        <end position="237"/>
    </location>
</feature>